<dbReference type="STRING" id="323097.Nham_1268"/>
<dbReference type="Proteomes" id="UP000001953">
    <property type="component" value="Chromosome"/>
</dbReference>
<evidence type="ECO:0000313" key="4">
    <source>
        <dbReference type="Proteomes" id="UP000001953"/>
    </source>
</evidence>
<dbReference type="HOGENOM" id="CLU_135567_4_1_5"/>
<dbReference type="Pfam" id="PF05532">
    <property type="entry name" value="CsbD"/>
    <property type="match status" value="1"/>
</dbReference>
<proteinExistence type="inferred from homology"/>
<dbReference type="PANTHER" id="PTHR34977">
    <property type="entry name" value="UPF0337 PROTEIN YJBJ"/>
    <property type="match status" value="1"/>
</dbReference>
<dbReference type="Gene3D" id="1.10.1470.10">
    <property type="entry name" value="YjbJ"/>
    <property type="match status" value="1"/>
</dbReference>
<protein>
    <submittedName>
        <fullName evidence="3">CsbD-like protein</fullName>
    </submittedName>
</protein>
<keyword evidence="4" id="KW-1185">Reference proteome</keyword>
<organism evidence="3 4">
    <name type="scientific">Nitrobacter hamburgensis (strain DSM 10229 / NCIMB 13809 / X14)</name>
    <dbReference type="NCBI Taxonomy" id="323097"/>
    <lineage>
        <taxon>Bacteria</taxon>
        <taxon>Pseudomonadati</taxon>
        <taxon>Pseudomonadota</taxon>
        <taxon>Alphaproteobacteria</taxon>
        <taxon>Hyphomicrobiales</taxon>
        <taxon>Nitrobacteraceae</taxon>
        <taxon>Nitrobacter</taxon>
    </lineage>
</organism>
<dbReference type="InterPro" id="IPR008462">
    <property type="entry name" value="CsbD"/>
</dbReference>
<dbReference type="KEGG" id="nha:Nham_1268"/>
<gene>
    <name evidence="3" type="ordered locus">Nham_1268</name>
</gene>
<dbReference type="eggNOG" id="COG3237">
    <property type="taxonomic scope" value="Bacteria"/>
</dbReference>
<dbReference type="PANTHER" id="PTHR34977:SF1">
    <property type="entry name" value="UPF0337 PROTEIN YJBJ"/>
    <property type="match status" value="1"/>
</dbReference>
<dbReference type="InterPro" id="IPR050423">
    <property type="entry name" value="UPF0337_stress_rsp"/>
</dbReference>
<reference evidence="3 4" key="1">
    <citation type="submission" date="2006-03" db="EMBL/GenBank/DDBJ databases">
        <title>Complete sequence of chromosome of Nitrobacter hamburgensis X14.</title>
        <authorList>
            <consortium name="US DOE Joint Genome Institute"/>
            <person name="Copeland A."/>
            <person name="Lucas S."/>
            <person name="Lapidus A."/>
            <person name="Barry K."/>
            <person name="Detter J.C."/>
            <person name="Glavina del Rio T."/>
            <person name="Hammon N."/>
            <person name="Israni S."/>
            <person name="Dalin E."/>
            <person name="Tice H."/>
            <person name="Pitluck S."/>
            <person name="Chain P."/>
            <person name="Malfatti S."/>
            <person name="Shin M."/>
            <person name="Vergez L."/>
            <person name="Schmutz J."/>
            <person name="Larimer F."/>
            <person name="Land M."/>
            <person name="Hauser L."/>
            <person name="Kyrpides N."/>
            <person name="Ivanova N."/>
            <person name="Ward B."/>
            <person name="Arp D."/>
            <person name="Klotz M."/>
            <person name="Stein L."/>
            <person name="O'Mullan G."/>
            <person name="Starkenburg S."/>
            <person name="Sayavedra L."/>
            <person name="Poret-Peterson A.T."/>
            <person name="Gentry M.E."/>
            <person name="Bruce D."/>
            <person name="Richardson P."/>
        </authorList>
    </citation>
    <scope>NUCLEOTIDE SEQUENCE [LARGE SCALE GENOMIC DNA]</scope>
    <source>
        <strain evidence="4">DSM 10229 / NCIMB 13809 / X14</strain>
    </source>
</reference>
<evidence type="ECO:0000256" key="1">
    <source>
        <dbReference type="ARBA" id="ARBA00009129"/>
    </source>
</evidence>
<evidence type="ECO:0000313" key="3">
    <source>
        <dbReference type="EMBL" id="ABE62093.1"/>
    </source>
</evidence>
<name>Q1QNV4_NITHX</name>
<evidence type="ECO:0000259" key="2">
    <source>
        <dbReference type="Pfam" id="PF05532"/>
    </source>
</evidence>
<dbReference type="SUPFAM" id="SSF69047">
    <property type="entry name" value="Hypothetical protein YjbJ"/>
    <property type="match status" value="1"/>
</dbReference>
<feature type="domain" description="CsbD-like" evidence="2">
    <location>
        <begin position="4"/>
        <end position="56"/>
    </location>
</feature>
<comment type="similarity">
    <text evidence="1">Belongs to the UPF0337 (CsbD) family.</text>
</comment>
<dbReference type="AlphaFoldDB" id="Q1QNV4"/>
<dbReference type="OrthoDB" id="9796058at2"/>
<dbReference type="InterPro" id="IPR036629">
    <property type="entry name" value="YjbJ_sf"/>
</dbReference>
<dbReference type="RefSeq" id="WP_011509785.1">
    <property type="nucleotide sequence ID" value="NC_007964.1"/>
</dbReference>
<dbReference type="EMBL" id="CP000319">
    <property type="protein sequence ID" value="ABE62093.1"/>
    <property type="molecule type" value="Genomic_DNA"/>
</dbReference>
<accession>Q1QNV4</accession>
<sequence>MDWNRIEENWDQVKYKVRDQWGKFTFDDLWEISGKREQLEKKLQQRYGYGNDYAKKEVDQWYTKAQTWPDKSNEPPRWAGY</sequence>